<evidence type="ECO:0000313" key="2">
    <source>
        <dbReference type="Proteomes" id="UP000593570"/>
    </source>
</evidence>
<evidence type="ECO:0008006" key="3">
    <source>
        <dbReference type="Google" id="ProtNLM"/>
    </source>
</evidence>
<dbReference type="SUPFAM" id="SSF53098">
    <property type="entry name" value="Ribonuclease H-like"/>
    <property type="match status" value="1"/>
</dbReference>
<gene>
    <name evidence="1" type="ORF">HZS61_005197</name>
</gene>
<sequence>MDAKLRFKKHMAGAATRGLSAAMCLRRLKLLFLQTARQLLAATVAPAMYYASVVWSPARGSNIERIETIQAYAVPLWHNHVSTVCEADREAAIAAAENVSDIAIATSASGRRGLVGMGGTVAHRSFGQTDTVVASYSVTLGSRDDQNPYTAELEAIAMALRCMPDGLQRRELTVLSSSQWSLKAIARPRQQSGQITIRQIYKHIERLGKGNNRVEMVWVPSQDDCLTMSCEAKRQAQKATRAECTPRSLPYQACSMRTRLVAAQLHQQRRLPDRVGGYSKRIDRALPGKHTQALYDRLKRREADVLSQFRTGMARINGYLSKIGAA</sequence>
<dbReference type="EMBL" id="JACDXP010000014">
    <property type="protein sequence ID" value="KAF6515291.1"/>
    <property type="molecule type" value="Genomic_DNA"/>
</dbReference>
<dbReference type="AlphaFoldDB" id="A0A8H6GCR9"/>
<comment type="caution">
    <text evidence="1">The sequence shown here is derived from an EMBL/GenBank/DDBJ whole genome shotgun (WGS) entry which is preliminary data.</text>
</comment>
<dbReference type="GO" id="GO:0003676">
    <property type="term" value="F:nucleic acid binding"/>
    <property type="evidence" value="ECO:0007669"/>
    <property type="project" value="InterPro"/>
</dbReference>
<dbReference type="Gene3D" id="3.30.420.10">
    <property type="entry name" value="Ribonuclease H-like superfamily/Ribonuclease H"/>
    <property type="match status" value="1"/>
</dbReference>
<organism evidence="1 2">
    <name type="scientific">Fusarium oxysporum f. sp. conglutinans</name>
    <dbReference type="NCBI Taxonomy" id="100902"/>
    <lineage>
        <taxon>Eukaryota</taxon>
        <taxon>Fungi</taxon>
        <taxon>Dikarya</taxon>
        <taxon>Ascomycota</taxon>
        <taxon>Pezizomycotina</taxon>
        <taxon>Sordariomycetes</taxon>
        <taxon>Hypocreomycetidae</taxon>
        <taxon>Hypocreales</taxon>
        <taxon>Nectriaceae</taxon>
        <taxon>Fusarium</taxon>
        <taxon>Fusarium oxysporum species complex</taxon>
    </lineage>
</organism>
<dbReference type="Proteomes" id="UP000593570">
    <property type="component" value="Unassembled WGS sequence"/>
</dbReference>
<protein>
    <recommendedName>
        <fullName evidence="3">RNase H type-1 domain-containing protein</fullName>
    </recommendedName>
</protein>
<dbReference type="InterPro" id="IPR036397">
    <property type="entry name" value="RNaseH_sf"/>
</dbReference>
<reference evidence="1 2" key="1">
    <citation type="journal article" date="2020" name="bioRxiv">
        <title>A chromosome-scale genome assembly for the Fusarium oxysporum strain Fo5176 to establish a model Arabidopsis-fungal pathosystem.</title>
        <authorList>
            <person name="Fokkens L."/>
            <person name="Guo L."/>
            <person name="Dora S."/>
            <person name="Wang B."/>
            <person name="Ye K."/>
            <person name="Sanchez-Rodriguez C."/>
            <person name="Croll D."/>
        </authorList>
    </citation>
    <scope>NUCLEOTIDE SEQUENCE [LARGE SCALE GENOMIC DNA]</scope>
    <source>
        <strain evidence="1 2">Fo5176</strain>
    </source>
</reference>
<name>A0A8H6GCR9_FUSOX</name>
<dbReference type="InterPro" id="IPR012337">
    <property type="entry name" value="RNaseH-like_sf"/>
</dbReference>
<evidence type="ECO:0000313" key="1">
    <source>
        <dbReference type="EMBL" id="KAF6515291.1"/>
    </source>
</evidence>
<proteinExistence type="predicted"/>
<accession>A0A8H6GCR9</accession>